<feature type="compositionally biased region" description="Low complexity" evidence="10">
    <location>
        <begin position="1"/>
        <end position="12"/>
    </location>
</feature>
<comment type="similarity">
    <text evidence="3">Belongs to the FliM family.</text>
</comment>
<evidence type="ECO:0000256" key="6">
    <source>
        <dbReference type="ARBA" id="ARBA00022500"/>
    </source>
</evidence>
<proteinExistence type="inferred from homology"/>
<keyword evidence="6" id="KW-0145">Chemotaxis</keyword>
<feature type="region of interest" description="Disordered" evidence="10">
    <location>
        <begin position="1"/>
        <end position="34"/>
    </location>
</feature>
<dbReference type="Gene3D" id="3.40.1550.10">
    <property type="entry name" value="CheC-like"/>
    <property type="match status" value="1"/>
</dbReference>
<evidence type="ECO:0000256" key="1">
    <source>
        <dbReference type="ARBA" id="ARBA00004117"/>
    </source>
</evidence>
<sequence>MTPNGSSPASSRLLRRSGGSGPEDATAYDFRRPSKLSREDNRALQLAFETFARRLTTQLTTGLRQVCQVNLVAIEQQTYEEYIGGLNQTTILAVLDLDPWPGTGILEFSVPTALACVDYLLGGPGGEQPTRPLTDIETPLLRGLIEQMLGVLTYALEPTELAPVLERIEYNPQFLQASSSTDIFVVGSFEMHIGNQTCLATLCMPLTTVMPRLNAKAEKPSTVAEREAAARHTARLRTAVSGAPIQVSVRFASIKLTPDQIVSLTPGDVLPLNHRVTTPLAVEAGGGTFAHALAGRSGSRLAGLVVATPKEK</sequence>
<dbReference type="PANTHER" id="PTHR30034">
    <property type="entry name" value="FLAGELLAR MOTOR SWITCH PROTEIN FLIM"/>
    <property type="match status" value="1"/>
</dbReference>
<evidence type="ECO:0000256" key="5">
    <source>
        <dbReference type="ARBA" id="ARBA00022475"/>
    </source>
</evidence>
<reference evidence="12" key="1">
    <citation type="journal article" date="2018" name="Int. J. Syst. Evol. Microbiol.">
        <title>Jatrophihabitans telluris sp. nov., isolated from sediment soil of lava forest wetlands and the emended description of the genus Jatrophihabitans.</title>
        <authorList>
            <person name="Lee K.C."/>
            <person name="Suh M.K."/>
            <person name="Eom M.K."/>
            <person name="Kim K.K."/>
            <person name="Kim J.S."/>
            <person name="Kim D.S."/>
            <person name="Ko S.H."/>
            <person name="Shin Y.K."/>
            <person name="Lee J.S."/>
        </authorList>
    </citation>
    <scope>NUCLEOTIDE SEQUENCE</scope>
    <source>
        <strain evidence="12">N237</strain>
    </source>
</reference>
<keyword evidence="12" id="KW-0969">Cilium</keyword>
<dbReference type="InterPro" id="IPR001543">
    <property type="entry name" value="FliN-like_C"/>
</dbReference>
<keyword evidence="5" id="KW-1003">Cell membrane</keyword>
<dbReference type="InterPro" id="IPR001689">
    <property type="entry name" value="Flag_FliM"/>
</dbReference>
<dbReference type="Pfam" id="PF02154">
    <property type="entry name" value="FliM"/>
    <property type="match status" value="1"/>
</dbReference>
<dbReference type="PANTHER" id="PTHR30034:SF6">
    <property type="entry name" value="YOP PROTEINS TRANSLOCATION PROTEIN Q"/>
    <property type="match status" value="1"/>
</dbReference>
<accession>A0ABY4QWA0</accession>
<evidence type="ECO:0000256" key="10">
    <source>
        <dbReference type="SAM" id="MobiDB-lite"/>
    </source>
</evidence>
<evidence type="ECO:0000259" key="11">
    <source>
        <dbReference type="Pfam" id="PF01052"/>
    </source>
</evidence>
<dbReference type="PIRSF" id="PIRSF002888">
    <property type="entry name" value="FliM"/>
    <property type="match status" value="1"/>
</dbReference>
<dbReference type="SUPFAM" id="SSF103039">
    <property type="entry name" value="CheC-like"/>
    <property type="match status" value="1"/>
</dbReference>
<dbReference type="Gene3D" id="2.30.330.10">
    <property type="entry name" value="SpoA-like"/>
    <property type="match status" value="1"/>
</dbReference>
<keyword evidence="9" id="KW-0975">Bacterial flagellum</keyword>
<evidence type="ECO:0000256" key="7">
    <source>
        <dbReference type="ARBA" id="ARBA00022779"/>
    </source>
</evidence>
<evidence type="ECO:0000256" key="9">
    <source>
        <dbReference type="ARBA" id="ARBA00023143"/>
    </source>
</evidence>
<dbReference type="Proteomes" id="UP001056336">
    <property type="component" value="Chromosome"/>
</dbReference>
<keyword evidence="8" id="KW-0472">Membrane</keyword>
<keyword evidence="12" id="KW-0966">Cell projection</keyword>
<evidence type="ECO:0000256" key="4">
    <source>
        <dbReference type="ARBA" id="ARBA00021898"/>
    </source>
</evidence>
<protein>
    <recommendedName>
        <fullName evidence="4">Flagellar motor switch protein FliM</fullName>
    </recommendedName>
</protein>
<feature type="domain" description="Flagellar motor switch protein FliN-like C-terminal" evidence="11">
    <location>
        <begin position="239"/>
        <end position="302"/>
    </location>
</feature>
<evidence type="ECO:0000256" key="2">
    <source>
        <dbReference type="ARBA" id="ARBA00004202"/>
    </source>
</evidence>
<evidence type="ECO:0000256" key="8">
    <source>
        <dbReference type="ARBA" id="ARBA00023136"/>
    </source>
</evidence>
<dbReference type="CDD" id="cd17908">
    <property type="entry name" value="FliM"/>
    <property type="match status" value="1"/>
</dbReference>
<evidence type="ECO:0000313" key="13">
    <source>
        <dbReference type="Proteomes" id="UP001056336"/>
    </source>
</evidence>
<dbReference type="PRINTS" id="PR00955">
    <property type="entry name" value="FLGMOTORFLIM"/>
</dbReference>
<gene>
    <name evidence="12" type="ORF">M6D93_16910</name>
</gene>
<keyword evidence="12" id="KW-0282">Flagellum</keyword>
<evidence type="ECO:0000256" key="3">
    <source>
        <dbReference type="ARBA" id="ARBA00011049"/>
    </source>
</evidence>
<dbReference type="InterPro" id="IPR028976">
    <property type="entry name" value="CheC-like_sf"/>
</dbReference>
<dbReference type="InterPro" id="IPR036429">
    <property type="entry name" value="SpoA-like_sf"/>
</dbReference>
<name>A0ABY4QWA0_9ACTN</name>
<dbReference type="SUPFAM" id="SSF101801">
    <property type="entry name" value="Surface presentation of antigens (SPOA)"/>
    <property type="match status" value="1"/>
</dbReference>
<dbReference type="EMBL" id="CP097332">
    <property type="protein sequence ID" value="UQX87963.1"/>
    <property type="molecule type" value="Genomic_DNA"/>
</dbReference>
<keyword evidence="13" id="KW-1185">Reference proteome</keyword>
<keyword evidence="7" id="KW-0283">Flagellar rotation</keyword>
<evidence type="ECO:0000313" key="12">
    <source>
        <dbReference type="EMBL" id="UQX87963.1"/>
    </source>
</evidence>
<comment type="subcellular location">
    <subcellularLocation>
        <location evidence="1">Bacterial flagellum basal body</location>
    </subcellularLocation>
    <subcellularLocation>
        <location evidence="2">Cell membrane</location>
        <topology evidence="2">Peripheral membrane protein</topology>
    </subcellularLocation>
</comment>
<dbReference type="RefSeq" id="WP_249771002.1">
    <property type="nucleotide sequence ID" value="NZ_CP097332.1"/>
</dbReference>
<reference evidence="12" key="2">
    <citation type="submission" date="2022-05" db="EMBL/GenBank/DDBJ databases">
        <authorList>
            <person name="Kim J.-S."/>
            <person name="Lee K."/>
            <person name="Suh M."/>
            <person name="Eom M."/>
            <person name="Kim J.-S."/>
            <person name="Kim D.-S."/>
            <person name="Ko S.-H."/>
            <person name="Shin Y."/>
            <person name="Lee J.-S."/>
        </authorList>
    </citation>
    <scope>NUCLEOTIDE SEQUENCE</scope>
    <source>
        <strain evidence="12">N237</strain>
    </source>
</reference>
<dbReference type="Pfam" id="PF01052">
    <property type="entry name" value="FliMN_C"/>
    <property type="match status" value="1"/>
</dbReference>
<organism evidence="12 13">
    <name type="scientific">Jatrophihabitans telluris</name>
    <dbReference type="NCBI Taxonomy" id="2038343"/>
    <lineage>
        <taxon>Bacteria</taxon>
        <taxon>Bacillati</taxon>
        <taxon>Actinomycetota</taxon>
        <taxon>Actinomycetes</taxon>
        <taxon>Jatrophihabitantales</taxon>
        <taxon>Jatrophihabitantaceae</taxon>
        <taxon>Jatrophihabitans</taxon>
    </lineage>
</organism>